<evidence type="ECO:0000313" key="3">
    <source>
        <dbReference type="EMBL" id="QGR17549.1"/>
    </source>
</evidence>
<keyword evidence="4" id="KW-1185">Reference proteome</keyword>
<dbReference type="EMBL" id="JACHFY010000007">
    <property type="protein sequence ID" value="MBB5253774.1"/>
    <property type="molecule type" value="Genomic_DNA"/>
</dbReference>
<dbReference type="AlphaFoldDB" id="A0A650CIF1"/>
<keyword evidence="1" id="KW-0802">TPR repeat</keyword>
<dbReference type="PANTHER" id="PTHR44749:SF1">
    <property type="entry name" value="TETRATRICOPEPTIDE-LIKE HELICAL DOMAIN-CONTAINING PROTEIN"/>
    <property type="match status" value="1"/>
</dbReference>
<proteinExistence type="predicted"/>
<reference evidence="3 4" key="1">
    <citation type="submission" date="2019-10" db="EMBL/GenBank/DDBJ databases">
        <title>Genome Sequences from Six Type Strain Members of the Archaeal Family Sulfolobaceae: Acidianus ambivalens, Acidianus infernus, Metallosphaera prunae, Stygiolobus azoricus, Sulfolobus metallicus, and Sulfurisphaera ohwakuensis.</title>
        <authorList>
            <person name="Counts J.A."/>
            <person name="Kelly R.M."/>
        </authorList>
    </citation>
    <scope>NUCLEOTIDE SEQUENCE [LARGE SCALE GENOMIC DNA]</scope>
    <source>
        <strain evidence="3 4">TA-1</strain>
    </source>
</reference>
<dbReference type="InterPro" id="IPR019734">
    <property type="entry name" value="TPR_rpt"/>
</dbReference>
<feature type="repeat" description="TPR" evidence="1">
    <location>
        <begin position="87"/>
        <end position="120"/>
    </location>
</feature>
<accession>A0A650CIF1</accession>
<name>A0A650CIF1_SULOH</name>
<dbReference type="SUPFAM" id="SSF48452">
    <property type="entry name" value="TPR-like"/>
    <property type="match status" value="2"/>
</dbReference>
<dbReference type="PROSITE" id="PS50005">
    <property type="entry name" value="TPR"/>
    <property type="match status" value="2"/>
</dbReference>
<dbReference type="Proteomes" id="UP000582213">
    <property type="component" value="Unassembled WGS sequence"/>
</dbReference>
<gene>
    <name evidence="3" type="ORF">D1869_10375</name>
    <name evidence="2" type="ORF">HNQ62_001545</name>
</gene>
<dbReference type="SMART" id="SM00028">
    <property type="entry name" value="TPR"/>
    <property type="match status" value="6"/>
</dbReference>
<dbReference type="Pfam" id="PF13432">
    <property type="entry name" value="TPR_16"/>
    <property type="match status" value="1"/>
</dbReference>
<dbReference type="RefSeq" id="WP_156015034.1">
    <property type="nucleotide sequence ID" value="NZ_CP045484.1"/>
</dbReference>
<dbReference type="PANTHER" id="PTHR44749">
    <property type="entry name" value="SUPPRESSOR OF RPS4-RLD 1"/>
    <property type="match status" value="1"/>
</dbReference>
<evidence type="ECO:0000313" key="5">
    <source>
        <dbReference type="Proteomes" id="UP000582213"/>
    </source>
</evidence>
<dbReference type="Gene3D" id="1.25.40.10">
    <property type="entry name" value="Tetratricopeptide repeat domain"/>
    <property type="match status" value="3"/>
</dbReference>
<evidence type="ECO:0000256" key="1">
    <source>
        <dbReference type="PROSITE-ProRule" id="PRU00339"/>
    </source>
</evidence>
<sequence>MNIEELIEQGKFEEAIKELKGDDEDTKLLRGFLLYRLGKYDEAIKEVSNVDRLESYYIKFECYKGLGKKEDAIKSLEEGINKYPLSHVLYYILAQYYFEEGDLDKALNYVDKSLGILPISYDYKFLKAKILFSKENYEDALVYLNDVISMNPKNIEARVMKAMCYYNVGLKMDALSEINKALDIDKNNVNLHFLKGKIYFETGFYKLALAEFKTALRLSPTADMYYHVALSYYMLGLHKDANMFIDKAISLEEKGRYYALKARVMKELSDLAKAKEFAAKAIKLDPDTRKELEDLL</sequence>
<organism evidence="3 4">
    <name type="scientific">Sulfurisphaera ohwakuensis</name>
    <dbReference type="NCBI Taxonomy" id="69656"/>
    <lineage>
        <taxon>Archaea</taxon>
        <taxon>Thermoproteota</taxon>
        <taxon>Thermoprotei</taxon>
        <taxon>Sulfolobales</taxon>
        <taxon>Sulfolobaceae</taxon>
        <taxon>Sulfurisphaera</taxon>
    </lineage>
</organism>
<evidence type="ECO:0000313" key="4">
    <source>
        <dbReference type="Proteomes" id="UP000427373"/>
    </source>
</evidence>
<dbReference type="Pfam" id="PF13181">
    <property type="entry name" value="TPR_8"/>
    <property type="match status" value="1"/>
</dbReference>
<dbReference type="Proteomes" id="UP000427373">
    <property type="component" value="Chromosome"/>
</dbReference>
<dbReference type="KEGG" id="soh:D1869_10375"/>
<dbReference type="EMBL" id="CP045484">
    <property type="protein sequence ID" value="QGR17549.1"/>
    <property type="molecule type" value="Genomic_DNA"/>
</dbReference>
<feature type="repeat" description="TPR" evidence="1">
    <location>
        <begin position="189"/>
        <end position="222"/>
    </location>
</feature>
<reference evidence="2 5" key="2">
    <citation type="submission" date="2020-08" db="EMBL/GenBank/DDBJ databases">
        <title>Genomic Encyclopedia of Type Strains, Phase IV (KMG-IV): sequencing the most valuable type-strain genomes for metagenomic binning, comparative biology and taxonomic classification.</title>
        <authorList>
            <person name="Goeker M."/>
        </authorList>
    </citation>
    <scope>NUCLEOTIDE SEQUENCE [LARGE SCALE GENOMIC DNA]</scope>
    <source>
        <strain evidence="2 5">DSM 12421</strain>
    </source>
</reference>
<dbReference type="GO" id="GO:0045892">
    <property type="term" value="P:negative regulation of DNA-templated transcription"/>
    <property type="evidence" value="ECO:0007669"/>
    <property type="project" value="InterPro"/>
</dbReference>
<dbReference type="Pfam" id="PF12895">
    <property type="entry name" value="ANAPC3"/>
    <property type="match status" value="1"/>
</dbReference>
<dbReference type="OrthoDB" id="115601at2157"/>
<dbReference type="InterPro" id="IPR011990">
    <property type="entry name" value="TPR-like_helical_dom_sf"/>
</dbReference>
<protein>
    <submittedName>
        <fullName evidence="2">Tetratricopeptide (TPR) repeat protein</fullName>
    </submittedName>
    <submittedName>
        <fullName evidence="3">Tetratricopeptide repeat protein</fullName>
    </submittedName>
</protein>
<dbReference type="InterPro" id="IPR044650">
    <property type="entry name" value="SRFR1-like"/>
</dbReference>
<evidence type="ECO:0000313" key="2">
    <source>
        <dbReference type="EMBL" id="MBB5253774.1"/>
    </source>
</evidence>
<dbReference type="GeneID" id="42801652"/>